<dbReference type="Pfam" id="PF23829">
    <property type="entry name" value="DUF7199"/>
    <property type="match status" value="1"/>
</dbReference>
<reference evidence="2 3" key="1">
    <citation type="submission" date="2019-10" db="EMBL/GenBank/DDBJ databases">
        <authorList>
            <person name="Riley H.L."/>
            <person name="Garlena R.A."/>
            <person name="Russell D.A."/>
            <person name="Pope W.H."/>
            <person name="Jacobs-Sera D."/>
            <person name="Hatfull G.F."/>
        </authorList>
    </citation>
    <scope>NUCLEOTIDE SEQUENCE [LARGE SCALE GENOMIC DNA]</scope>
</reference>
<feature type="compositionally biased region" description="Basic residues" evidence="1">
    <location>
        <begin position="99"/>
        <end position="110"/>
    </location>
</feature>
<accession>A0A649VQS8</accession>
<organism evidence="2 3">
    <name type="scientific">Mycobacterium phage Blinn1</name>
    <dbReference type="NCBI Taxonomy" id="2656562"/>
    <lineage>
        <taxon>Viruses</taxon>
        <taxon>Duplodnaviria</taxon>
        <taxon>Heunggongvirae</taxon>
        <taxon>Uroviricota</taxon>
        <taxon>Caudoviricetes</taxon>
        <taxon>Gladiatorvirus</taxon>
        <taxon>Gladiatorvirus blinn1</taxon>
    </lineage>
</organism>
<dbReference type="InterPro" id="IPR055623">
    <property type="entry name" value="DUF7199"/>
</dbReference>
<feature type="compositionally biased region" description="Basic and acidic residues" evidence="1">
    <location>
        <begin position="65"/>
        <end position="75"/>
    </location>
</feature>
<evidence type="ECO:0008006" key="4">
    <source>
        <dbReference type="Google" id="ProtNLM"/>
    </source>
</evidence>
<evidence type="ECO:0000313" key="2">
    <source>
        <dbReference type="EMBL" id="QGJ94847.1"/>
    </source>
</evidence>
<keyword evidence="3" id="KW-1185">Reference proteome</keyword>
<feature type="region of interest" description="Disordered" evidence="1">
    <location>
        <begin position="63"/>
        <end position="110"/>
    </location>
</feature>
<gene>
    <name evidence="2" type="primary">87</name>
    <name evidence="2" type="ORF">SEA_BLINN1_87</name>
</gene>
<feature type="compositionally biased region" description="Basic and acidic residues" evidence="1">
    <location>
        <begin position="87"/>
        <end position="98"/>
    </location>
</feature>
<evidence type="ECO:0000313" key="3">
    <source>
        <dbReference type="Proteomes" id="UP000422251"/>
    </source>
</evidence>
<sequence>MPLSRIGRCRLVATMKAGHIIAGLVGAVAVSLMPAVITQAHAEVSAQCWAHLADVPAGQLTTPAGDRRYHLEHGEFSPCTEQDASDESSKKKDDDHRDKKSRYCRKHWYC</sequence>
<dbReference type="Proteomes" id="UP000422251">
    <property type="component" value="Segment"/>
</dbReference>
<evidence type="ECO:0000256" key="1">
    <source>
        <dbReference type="SAM" id="MobiDB-lite"/>
    </source>
</evidence>
<dbReference type="KEGG" id="vg:64868998"/>
<name>A0A649VQS8_9CAUD</name>
<protein>
    <recommendedName>
        <fullName evidence="4">RDF protein</fullName>
    </recommendedName>
</protein>
<dbReference type="EMBL" id="MN586039">
    <property type="protein sequence ID" value="QGJ94847.1"/>
    <property type="molecule type" value="Genomic_DNA"/>
</dbReference>
<dbReference type="RefSeq" id="YP_010061123.1">
    <property type="nucleotide sequence ID" value="NC_054779.1"/>
</dbReference>
<proteinExistence type="predicted"/>
<dbReference type="GeneID" id="64868998"/>